<sequence>MCSLCHCPPCENQMGGCPKLSCCYVNGNSYWVTTGPSGKPKVYQGVRVKITVKELLQQRRAKQAVADEAVSGEGSGNNVQFTESFSPPCAAPYVDTELASSSSGCVQPWQFQNCTACEEIPSYLEQLVDSCLQTELPLDATMGTTQGNMPCSPDSFQLGPPYLNQSLGPGSPDSSDPSSSFDYSYSPPQPPPFTPLSYSSPSPLDVKSCMYPSSEGSPYHQQSQLQYNHAPSACCCTSCGSQHLDAFRVPEYFPYANTDCRDYAPSVSVADDFFRRDRSWDTCYS</sequence>
<dbReference type="InterPro" id="IPR043265">
    <property type="entry name" value="OCAT2"/>
</dbReference>
<reference evidence="6" key="3">
    <citation type="submission" date="2025-09" db="UniProtKB">
        <authorList>
            <consortium name="Ensembl"/>
        </authorList>
    </citation>
    <scope>IDENTIFICATION</scope>
</reference>
<dbReference type="GO" id="GO:0003713">
    <property type="term" value="F:transcription coactivator activity"/>
    <property type="evidence" value="ECO:0007669"/>
    <property type="project" value="Ensembl"/>
</dbReference>
<keyword evidence="2" id="KW-0010">Activator</keyword>
<accession>A0A670KFY2</accession>
<evidence type="ECO:0000256" key="2">
    <source>
        <dbReference type="ARBA" id="ARBA00023159"/>
    </source>
</evidence>
<name>A0A670KFY2_PODMU</name>
<keyword evidence="3" id="KW-0804">Transcription</keyword>
<dbReference type="GeneTree" id="ENSGT00420000030454"/>
<dbReference type="AlphaFoldDB" id="A0A670KFY2"/>
<reference evidence="6 7" key="1">
    <citation type="journal article" date="2019" name="Proc. Natl. Acad. Sci. U.S.A.">
        <title>Regulatory changes in pterin and carotenoid genes underlie balanced color polymorphisms in the wall lizard.</title>
        <authorList>
            <person name="Andrade P."/>
            <person name="Pinho C."/>
            <person name="Perez I de Lanuza G."/>
            <person name="Afonso S."/>
            <person name="Brejcha J."/>
            <person name="Rubin C.J."/>
            <person name="Wallerman O."/>
            <person name="Pereira P."/>
            <person name="Sabatino S.J."/>
            <person name="Bellati A."/>
            <person name="Pellitteri-Rosa D."/>
            <person name="Bosakova Z."/>
            <person name="Bunikis I."/>
            <person name="Carretero M.A."/>
            <person name="Feiner N."/>
            <person name="Marsik P."/>
            <person name="Pauperio F."/>
            <person name="Salvi D."/>
            <person name="Soler L."/>
            <person name="While G.M."/>
            <person name="Uller T."/>
            <person name="Font E."/>
            <person name="Andersson L."/>
            <person name="Carneiro M."/>
        </authorList>
    </citation>
    <scope>NUCLEOTIDE SEQUENCE</scope>
</reference>
<evidence type="ECO:0000313" key="7">
    <source>
        <dbReference type="Proteomes" id="UP000472272"/>
    </source>
</evidence>
<keyword evidence="1" id="KW-0805">Transcription regulation</keyword>
<proteinExistence type="predicted"/>
<dbReference type="GO" id="GO:0070974">
    <property type="term" value="F:POU domain binding"/>
    <property type="evidence" value="ECO:0007669"/>
    <property type="project" value="InterPro"/>
</dbReference>
<evidence type="ECO:0000256" key="1">
    <source>
        <dbReference type="ARBA" id="ARBA00023015"/>
    </source>
</evidence>
<evidence type="ECO:0000259" key="5">
    <source>
        <dbReference type="PROSITE" id="PS52003"/>
    </source>
</evidence>
<evidence type="ECO:0000256" key="3">
    <source>
        <dbReference type="ARBA" id="ARBA00023163"/>
    </source>
</evidence>
<dbReference type="GO" id="GO:0005654">
    <property type="term" value="C:nucleoplasm"/>
    <property type="evidence" value="ECO:0007669"/>
    <property type="project" value="Ensembl"/>
</dbReference>
<dbReference type="PROSITE" id="PS52003">
    <property type="entry name" value="OCA"/>
    <property type="match status" value="1"/>
</dbReference>
<dbReference type="OMA" id="HGYPQED"/>
<feature type="compositionally biased region" description="Low complexity" evidence="4">
    <location>
        <begin position="165"/>
        <end position="186"/>
    </location>
</feature>
<dbReference type="GO" id="GO:0003677">
    <property type="term" value="F:DNA binding"/>
    <property type="evidence" value="ECO:0007669"/>
    <property type="project" value="Ensembl"/>
</dbReference>
<dbReference type="Ensembl" id="ENSPMRT00000037986.1">
    <property type="protein sequence ID" value="ENSPMRP00000035841.1"/>
    <property type="gene ID" value="ENSPMRG00000023153.1"/>
</dbReference>
<feature type="domain" description="OCA" evidence="5">
    <location>
        <begin position="40"/>
        <end position="62"/>
    </location>
</feature>
<dbReference type="Proteomes" id="UP000472272">
    <property type="component" value="Chromosome 15"/>
</dbReference>
<feature type="region of interest" description="Disordered" evidence="4">
    <location>
        <begin position="162"/>
        <end position="197"/>
    </location>
</feature>
<protein>
    <submittedName>
        <fullName evidence="6">POU class 2 homeobox associating factor 3</fullName>
    </submittedName>
</protein>
<gene>
    <name evidence="6" type="primary">POU2AF3</name>
</gene>
<dbReference type="GO" id="GO:0005829">
    <property type="term" value="C:cytosol"/>
    <property type="evidence" value="ECO:0007669"/>
    <property type="project" value="Ensembl"/>
</dbReference>
<reference evidence="6" key="2">
    <citation type="submission" date="2025-08" db="UniProtKB">
        <authorList>
            <consortium name="Ensembl"/>
        </authorList>
    </citation>
    <scope>IDENTIFICATION</scope>
</reference>
<organism evidence="6 7">
    <name type="scientific">Podarcis muralis</name>
    <name type="common">Wall lizard</name>
    <name type="synonym">Lacerta muralis</name>
    <dbReference type="NCBI Taxonomy" id="64176"/>
    <lineage>
        <taxon>Eukaryota</taxon>
        <taxon>Metazoa</taxon>
        <taxon>Chordata</taxon>
        <taxon>Craniata</taxon>
        <taxon>Vertebrata</taxon>
        <taxon>Euteleostomi</taxon>
        <taxon>Lepidosauria</taxon>
        <taxon>Squamata</taxon>
        <taxon>Bifurcata</taxon>
        <taxon>Unidentata</taxon>
        <taxon>Episquamata</taxon>
        <taxon>Laterata</taxon>
        <taxon>Lacertibaenia</taxon>
        <taxon>Lacertidae</taxon>
        <taxon>Podarcis</taxon>
    </lineage>
</organism>
<evidence type="ECO:0000256" key="4">
    <source>
        <dbReference type="SAM" id="MobiDB-lite"/>
    </source>
</evidence>
<dbReference type="InterPro" id="IPR047571">
    <property type="entry name" value="OCA"/>
</dbReference>
<keyword evidence="7" id="KW-1185">Reference proteome</keyword>
<dbReference type="PANTHER" id="PTHR36689">
    <property type="entry name" value="COLORECTAL CANCER-ASSOCIATED PROTEIN 2"/>
    <property type="match status" value="1"/>
</dbReference>
<dbReference type="PANTHER" id="PTHR36689:SF1">
    <property type="entry name" value="POU CLASS 2 HOMEOBOX ASSOCIATING FACTOR 3"/>
    <property type="match status" value="1"/>
</dbReference>
<evidence type="ECO:0000313" key="6">
    <source>
        <dbReference type="Ensembl" id="ENSPMRP00000035841.1"/>
    </source>
</evidence>